<organism evidence="1 2">
    <name type="scientific">Haloferax sp. Atlit-48N</name>
    <dbReference type="NCBI Taxonomy" id="2077198"/>
    <lineage>
        <taxon>Archaea</taxon>
        <taxon>Methanobacteriati</taxon>
        <taxon>Methanobacteriota</taxon>
        <taxon>Stenosarchaea group</taxon>
        <taxon>Halobacteria</taxon>
        <taxon>Halobacteriales</taxon>
        <taxon>Haloferacaceae</taxon>
        <taxon>Haloferax</taxon>
    </lineage>
</organism>
<evidence type="ECO:0000313" key="2">
    <source>
        <dbReference type="Proteomes" id="UP000257089"/>
    </source>
</evidence>
<dbReference type="EC" id="2.4.-.-" evidence="1"/>
<reference evidence="1" key="1">
    <citation type="submission" date="2023-10" db="EMBL/GenBank/DDBJ databases">
        <title>A new archaeal virus that suppresses the transcription of host immunity genes.</title>
        <authorList>
            <person name="Turgeman-Grott I."/>
            <person name="Golan N."/>
            <person name="Neri U."/>
            <person name="Naki D."/>
            <person name="Altman N."/>
            <person name="Eizenshtein K."/>
            <person name="Choudhary D."/>
            <person name="Levi R."/>
            <person name="Himani H."/>
            <person name="Reshef L."/>
            <person name="Papke T.R."/>
            <person name="Gophna U."/>
        </authorList>
    </citation>
    <scope>NUCLEOTIDE SEQUENCE</scope>
    <source>
        <strain evidence="1">Atlit-48N</strain>
    </source>
</reference>
<keyword evidence="1" id="KW-0328">Glycosyltransferase</keyword>
<dbReference type="Proteomes" id="UP000257089">
    <property type="component" value="Chromosome"/>
</dbReference>
<dbReference type="EMBL" id="CP137689">
    <property type="protein sequence ID" value="XRJ19367.1"/>
    <property type="molecule type" value="Genomic_DNA"/>
</dbReference>
<proteinExistence type="predicted"/>
<sequence length="391" mass="42571">MTKALYQTMKIIQTPVRFYPYTGGVEAHVHELSKELVNNGHDVEVICASTGESSGAVDGISTSRLSTVAKIAQTNITPKLPVDLINRASDADIIHTHLPTPWSADISAIVGKATGTPVVLTYHNDVIGSGLADSIASLYNSTVLKFTLQMVDQIIITQPSYIDNSAHLADYEDKVTVVHNGVDVDRFSPMDMSSDMRSDLGFEPNALNLFFLSVLDEYHEYKGLDILLKSVAKISDESTMNVKLVVGGDGSLRSRYEQLAQDLDITDIVDFRGYIPDEDLPKMYNSADLFVLPSLSSEQEGFGLVLLEALSCGTPVISTEVVGVADEIVSKGLGEVIDSGSVDQLTDAISGAEEYTTDPKVSTECRKLCVEKYSWSSKANDLEQLYQELIE</sequence>
<name>A0ACD5HY65_9EURY</name>
<evidence type="ECO:0000313" key="1">
    <source>
        <dbReference type="EMBL" id="XRJ19367.1"/>
    </source>
</evidence>
<accession>A0ACD5HY65</accession>
<protein>
    <submittedName>
        <fullName evidence="1">Glycosyltransferase family 4 protein</fullName>
        <ecNumber evidence="1">2.4.-.-</ecNumber>
    </submittedName>
</protein>
<gene>
    <name evidence="1" type="ORF">DEQ67_012810</name>
</gene>
<keyword evidence="1" id="KW-0808">Transferase</keyword>